<feature type="chain" id="PRO_5012779122" evidence="2">
    <location>
        <begin position="31"/>
        <end position="2363"/>
    </location>
</feature>
<evidence type="ECO:0000256" key="1">
    <source>
        <dbReference type="SAM" id="MobiDB-lite"/>
    </source>
</evidence>
<protein>
    <submittedName>
        <fullName evidence="3">Scaffoldin</fullName>
    </submittedName>
</protein>
<comment type="caution">
    <text evidence="3">The sequence shown here is derived from an EMBL/GenBank/DDBJ whole genome shotgun (WGS) entry which is preliminary data.</text>
</comment>
<proteinExistence type="predicted"/>
<feature type="signal peptide" evidence="2">
    <location>
        <begin position="1"/>
        <end position="30"/>
    </location>
</feature>
<feature type="compositionally biased region" description="Polar residues" evidence="1">
    <location>
        <begin position="101"/>
        <end position="112"/>
    </location>
</feature>
<feature type="region of interest" description="Disordered" evidence="1">
    <location>
        <begin position="101"/>
        <end position="122"/>
    </location>
</feature>
<keyword evidence="2" id="KW-0732">Signal</keyword>
<accession>A0A1Y1VZJ2</accession>
<reference evidence="3 4" key="1">
    <citation type="submission" date="2016-08" db="EMBL/GenBank/DDBJ databases">
        <title>A Parts List for Fungal Cellulosomes Revealed by Comparative Genomics.</title>
        <authorList>
            <consortium name="DOE Joint Genome Institute"/>
            <person name="Haitjema C.H."/>
            <person name="Gilmore S.P."/>
            <person name="Henske J.K."/>
            <person name="Solomon K.V."/>
            <person name="De Groot R."/>
            <person name="Kuo A."/>
            <person name="Mondo S.J."/>
            <person name="Salamov A.A."/>
            <person name="Labutti K."/>
            <person name="Zhao Z."/>
            <person name="Chiniquy J."/>
            <person name="Barry K."/>
            <person name="Brewer H.M."/>
            <person name="Purvine S.O."/>
            <person name="Wright A.T."/>
            <person name="Boxma B."/>
            <person name="Van Alen T."/>
            <person name="Hackstein J.H."/>
            <person name="Baker S.E."/>
            <person name="Grigoriev I.V."/>
            <person name="O'Malley M.A."/>
        </authorList>
    </citation>
    <scope>NUCLEOTIDE SEQUENCE [LARGE SCALE GENOMIC DNA]</scope>
    <source>
        <strain evidence="3 4">S4</strain>
    </source>
</reference>
<evidence type="ECO:0000256" key="2">
    <source>
        <dbReference type="SAM" id="SignalP"/>
    </source>
</evidence>
<dbReference type="OrthoDB" id="2141381at2759"/>
<dbReference type="STRING" id="1754192.A0A1Y1VZJ2"/>
<evidence type="ECO:0000313" key="4">
    <source>
        <dbReference type="Proteomes" id="UP000193944"/>
    </source>
</evidence>
<evidence type="ECO:0000313" key="3">
    <source>
        <dbReference type="EMBL" id="ORX66688.1"/>
    </source>
</evidence>
<keyword evidence="4" id="KW-1185">Reference proteome</keyword>
<name>A0A1Y1VZJ2_9FUNG</name>
<organism evidence="3 4">
    <name type="scientific">Anaeromyces robustus</name>
    <dbReference type="NCBI Taxonomy" id="1754192"/>
    <lineage>
        <taxon>Eukaryota</taxon>
        <taxon>Fungi</taxon>
        <taxon>Fungi incertae sedis</taxon>
        <taxon>Chytridiomycota</taxon>
        <taxon>Chytridiomycota incertae sedis</taxon>
        <taxon>Neocallimastigomycetes</taxon>
        <taxon>Neocallimastigales</taxon>
        <taxon>Neocallimastigaceae</taxon>
        <taxon>Anaeromyces</taxon>
    </lineage>
</organism>
<feature type="compositionally biased region" description="Low complexity" evidence="1">
    <location>
        <begin position="42"/>
        <end position="51"/>
    </location>
</feature>
<reference evidence="3 4" key="2">
    <citation type="submission" date="2016-08" db="EMBL/GenBank/DDBJ databases">
        <title>Pervasive Adenine N6-methylation of Active Genes in Fungi.</title>
        <authorList>
            <consortium name="DOE Joint Genome Institute"/>
            <person name="Mondo S.J."/>
            <person name="Dannebaum R.O."/>
            <person name="Kuo R.C."/>
            <person name="Labutti K."/>
            <person name="Haridas S."/>
            <person name="Kuo A."/>
            <person name="Salamov A."/>
            <person name="Ahrendt S.R."/>
            <person name="Lipzen A."/>
            <person name="Sullivan W."/>
            <person name="Andreopoulos W.B."/>
            <person name="Clum A."/>
            <person name="Lindquist E."/>
            <person name="Daum C."/>
            <person name="Ramamoorthy G.K."/>
            <person name="Gryganskyi A."/>
            <person name="Culley D."/>
            <person name="Magnuson J.K."/>
            <person name="James T.Y."/>
            <person name="O'Malley M.A."/>
            <person name="Stajich J.E."/>
            <person name="Spatafora J.W."/>
            <person name="Visel A."/>
            <person name="Grigoriev I.V."/>
        </authorList>
    </citation>
    <scope>NUCLEOTIDE SEQUENCE [LARGE SCALE GENOMIC DNA]</scope>
    <source>
        <strain evidence="3 4">S4</strain>
    </source>
</reference>
<dbReference type="Proteomes" id="UP000193944">
    <property type="component" value="Unassembled WGS sequence"/>
</dbReference>
<dbReference type="EMBL" id="MCFG01000441">
    <property type="protein sequence ID" value="ORX66688.1"/>
    <property type="molecule type" value="Genomic_DNA"/>
</dbReference>
<gene>
    <name evidence="3" type="ORF">BCR32DRAFT_272621</name>
</gene>
<sequence length="2363" mass="256548">MLKCKKLKSIRILEFLLFILLIHHVRLATAHDDTAEEEETIETPAQETTTEATGMTVCSNNPSSIEAACNDSSSNTLTSGHYCINDGKIYLSAGTVTAADTTAESETIQEPESNGRRGNSVRRDASCSLTYGGTDSTAAVEIFTAPTSSDIGYSKGTMGTTSSGIIYSCTTSECKQLVSTYYYYVKDSTKKLYKCDDSGNCTSQNTVSKGTYLTGPGETATGETIKTYTSAVSCTSTELSSCTTVDISSLTADTFYIDAATPGNIITCSASNDNCSSDATSTNEGEAYIGAGGKQVITYDSTASSCSLSTEIASGGAAKYYIDATDPTKIITCKDDSGSKCTSGTSETGDAMVYFNSDWPGKVIQCTTDGSTGAKSCTLIDGATSQIPLVHYIEASGKKNIITCEYKSSKVECSLGGEVDKLISAGYAYIGAGEKQVITCDSTTTLSCSLSDKIDSGDPAKYYIDATNPTKIITCKYDSGSSTCSSGDGSTNAGQAYVAAGGKQVITCDSTSCSISIEIASGGAAKYYIDATNTSIIITCQYNSSSKKSECDSGVTVENAVVEYATAYFNSDWKDKVIQCTEGASGSSPSCALIDSATEEIPLVHYIEAVGKKNIITCEYKSSEAECSLGGEVDKYTTDGYAYIDYKNKGNIIGCTNNSGICTSAPGKDNTKDSYINAVDLSQVINCTDDDCIIYLSGAKAGRSEYFPRSTSAAYELLVCNYENSNIKCKLVTTTAKDKFKVFINDFNDEEDYTENKPLIICDKDGKCTPKLPTDDQFNKANALFYPNSDSSNTEPLKNDLIKCVKEGEETAAKVVCTITDGSNNDVYLNSNYIKTDNEKPILLCSSENGCVETASNSTDKKLEYFVNAGSTNTTVPLKDTLIECNNKVCSVLEAEDGDTYINTINTAQTIQCTTAKGCVAVNSKATASKNEIFLNSSDLNGKPAADVALTSDLIICSNSHSTISCEVKDGVANNIYINSHNVTEIIYCTSKGCKTRESKATTTQPEFFINADPINSSDEKLVNDLIKCKNTGSKISCEIISAKDGDVYMNGNVDNDPTMPLIICTETDGCKTNGSLAAGDKPPAYYVNSGSVLSTKLNDTLIQCKYESSVTCAILPASLNDVYVNYGNNAETFPLIKCVKNGCKVSSSSATEESNEYYLNAGDIDDTALVNDIIECTNLKDVITCKELEKTGLGVYLNSNYAESGDNNQLIQCTNDNGCVGIKTGSSSSKIEYYVNAESVDQTNSIIYCSNKKCEKQTPETVPSYYVGINEDINGLIECTNSTGPCNLKSAFTSSGYFLNAGSNKAVNQTIICDSIDGCETVKVDLGYYVNVGDETKPIIKCDKEGSECVAEASKACPETEEAKAGNYCYEDGQLRFYPNSNSTYVTASKSDDYYTFATIPANEFPGIKTETNSLFKVSYAYINRFYQSGIVMIDKNGKLVDSLSSDQNDITLYDCNDSTKMCTEKPGCTHNTYMYDSENKKAVFCNNGVLEYASFTGYVVDSNRASGSNHPYIIQCASNGKCVSIKPKVASYFENSGYDSATNSLIQCQSNNCSTVTAEVGYYVGHEGAGYIRCTSATACTYYPSKSKVKYVNAGSNKSSYAIISCTKNGGCSAAKAKTGYYLTYVSTLLIYCSSSSTCSEFTPTVNYYANADSSESNKTIINCVQNSQVVTCAAEATGDGYYPSSVPNVLIRCKSDTDCKTVVVVTGIFRAAIKDIGSSSGSSFTRRIGEDEEEEAVVAEKVRDNTSEVELEEDGKSVHLSRSSDDAYGIIRCVNGKCQSLSPSEIAAIPICEFNNNKCYITLEYAMTKSATTSISAGNICTNLDRSVFYFATDTVVVKPNVISGVTATYIYTTTNSNCLEVNDSYTDMYFTVGSNIYTLDQGCVNQFYETGYYFINTAKNTLVTGNDIDLYNDENVKLYRCNGSSCSIVDKPESMTYYADINKRILKYNVNSGAYSFAYEKDIVCAFANNKCTPNADLKNHEFCITYKGELVLAKADIKNRETGECYRAPSITSTIYGYSQYLYNMNMFAAQMVDETGYYIVSLSTNTTVVSKNYKTKNNGLIVYGCQLSSCKEYTPEEDVYYYDGRAKTILRYRDGIWNTPSTSGYAYISINPADTYIYRFTKNVDEIKINSIANYGYYYTVDQEMYHCNEDEGSSCTPIKDTGYYFTNTGEVYYCIHDSEGLEATECTKQACVSGQYYYIEDAYYRCESSSTLVPVMSRYCSYNENVIVNFPLALTEEYPDKIKQAMEGIEKNNNSTAIVSRRGKNYLESVSGIFTNCTYNVEETKSTFDLVCVNNYVKVDEDTDDIKICSMEQLGYVECVENEENPEKCNVSGIELRYQLSFFAIAIATLIHVFMF</sequence>
<feature type="region of interest" description="Disordered" evidence="1">
    <location>
        <begin position="32"/>
        <end position="51"/>
    </location>
</feature>